<feature type="signal peptide" evidence="1">
    <location>
        <begin position="1"/>
        <end position="35"/>
    </location>
</feature>
<comment type="caution">
    <text evidence="2">The sequence shown here is derived from an EMBL/GenBank/DDBJ whole genome shotgun (WGS) entry which is preliminary data.</text>
</comment>
<keyword evidence="3" id="KW-1185">Reference proteome</keyword>
<name>A0AAN8KPX8_9TELE</name>
<dbReference type="Proteomes" id="UP001356427">
    <property type="component" value="Unassembled WGS sequence"/>
</dbReference>
<protein>
    <recommendedName>
        <fullName evidence="4">Secreted protein</fullName>
    </recommendedName>
</protein>
<evidence type="ECO:0008006" key="4">
    <source>
        <dbReference type="Google" id="ProtNLM"/>
    </source>
</evidence>
<organism evidence="2 3">
    <name type="scientific">Coregonus suidteri</name>
    <dbReference type="NCBI Taxonomy" id="861788"/>
    <lineage>
        <taxon>Eukaryota</taxon>
        <taxon>Metazoa</taxon>
        <taxon>Chordata</taxon>
        <taxon>Craniata</taxon>
        <taxon>Vertebrata</taxon>
        <taxon>Euteleostomi</taxon>
        <taxon>Actinopterygii</taxon>
        <taxon>Neopterygii</taxon>
        <taxon>Teleostei</taxon>
        <taxon>Protacanthopterygii</taxon>
        <taxon>Salmoniformes</taxon>
        <taxon>Salmonidae</taxon>
        <taxon>Coregoninae</taxon>
        <taxon>Coregonus</taxon>
    </lineage>
</organism>
<reference evidence="2 3" key="1">
    <citation type="submission" date="2021-04" db="EMBL/GenBank/DDBJ databases">
        <authorList>
            <person name="De Guttry C."/>
            <person name="Zahm M."/>
            <person name="Klopp C."/>
            <person name="Cabau C."/>
            <person name="Louis A."/>
            <person name="Berthelot C."/>
            <person name="Parey E."/>
            <person name="Roest Crollius H."/>
            <person name="Montfort J."/>
            <person name="Robinson-Rechavi M."/>
            <person name="Bucao C."/>
            <person name="Bouchez O."/>
            <person name="Gislard M."/>
            <person name="Lluch J."/>
            <person name="Milhes M."/>
            <person name="Lampietro C."/>
            <person name="Lopez Roques C."/>
            <person name="Donnadieu C."/>
            <person name="Braasch I."/>
            <person name="Desvignes T."/>
            <person name="Postlethwait J."/>
            <person name="Bobe J."/>
            <person name="Wedekind C."/>
            <person name="Guiguen Y."/>
        </authorList>
    </citation>
    <scope>NUCLEOTIDE SEQUENCE [LARGE SCALE GENOMIC DNA]</scope>
    <source>
        <strain evidence="2">Cs_M1</strain>
        <tissue evidence="2">Blood</tissue>
    </source>
</reference>
<accession>A0AAN8KPX8</accession>
<sequence length="84" mass="9362">MNTKRRPSQAASVASPNLLSLLMLLSGSCWLMASCWDVGRQTMTMPACRSRMHLGRQDYLNPSNVGELWRTCTTHLATQLHSPS</sequence>
<dbReference type="PROSITE" id="PS51257">
    <property type="entry name" value="PROKAR_LIPOPROTEIN"/>
    <property type="match status" value="1"/>
</dbReference>
<feature type="chain" id="PRO_5042914071" description="Secreted protein" evidence="1">
    <location>
        <begin position="36"/>
        <end position="84"/>
    </location>
</feature>
<evidence type="ECO:0000313" key="3">
    <source>
        <dbReference type="Proteomes" id="UP001356427"/>
    </source>
</evidence>
<dbReference type="AlphaFoldDB" id="A0AAN8KPX8"/>
<evidence type="ECO:0000256" key="1">
    <source>
        <dbReference type="SAM" id="SignalP"/>
    </source>
</evidence>
<keyword evidence="1" id="KW-0732">Signal</keyword>
<dbReference type="EMBL" id="JAGTTL010000032">
    <property type="protein sequence ID" value="KAK6296567.1"/>
    <property type="molecule type" value="Genomic_DNA"/>
</dbReference>
<proteinExistence type="predicted"/>
<evidence type="ECO:0000313" key="2">
    <source>
        <dbReference type="EMBL" id="KAK6296567.1"/>
    </source>
</evidence>
<gene>
    <name evidence="2" type="ORF">J4Q44_G00327090</name>
</gene>